<feature type="domain" description="F-box/LRR-repeat protein 15/At3g58940/PEG3-like LRR" evidence="3">
    <location>
        <begin position="144"/>
        <end position="266"/>
    </location>
</feature>
<dbReference type="InterPro" id="IPR055411">
    <property type="entry name" value="LRR_FXL15/At3g58940/PEG3-like"/>
</dbReference>
<dbReference type="AlphaFoldDB" id="A0A833VH14"/>
<dbReference type="Pfam" id="PF24758">
    <property type="entry name" value="LRR_At5g56370"/>
    <property type="match status" value="1"/>
</dbReference>
<accession>A0A833VH14</accession>
<dbReference type="InterPro" id="IPR036047">
    <property type="entry name" value="F-box-like_dom_sf"/>
</dbReference>
<evidence type="ECO:0000256" key="1">
    <source>
        <dbReference type="SAM" id="MobiDB-lite"/>
    </source>
</evidence>
<feature type="region of interest" description="Disordered" evidence="1">
    <location>
        <begin position="1"/>
        <end position="21"/>
    </location>
</feature>
<dbReference type="Pfam" id="PF00646">
    <property type="entry name" value="F-box"/>
    <property type="match status" value="1"/>
</dbReference>
<evidence type="ECO:0000313" key="4">
    <source>
        <dbReference type="EMBL" id="KAF3339912.1"/>
    </source>
</evidence>
<comment type="caution">
    <text evidence="4">The sequence shown here is derived from an EMBL/GenBank/DDBJ whole genome shotgun (WGS) entry which is preliminary data.</text>
</comment>
<dbReference type="InterPro" id="IPR032675">
    <property type="entry name" value="LRR_dom_sf"/>
</dbReference>
<dbReference type="SUPFAM" id="SSF81383">
    <property type="entry name" value="F-box domain"/>
    <property type="match status" value="1"/>
</dbReference>
<evidence type="ECO:0000259" key="2">
    <source>
        <dbReference type="Pfam" id="PF00646"/>
    </source>
</evidence>
<sequence length="516" mass="58341">METDQNQAAMKPTLATDQGEEQQDLDYISCLPDETLHGIISKLEIRDAAVTTAVSKRWAPLFPTLPSLKIVVDSFLDSSFNFDPFDDDDYDSYNDYYMKNKMKWVDSLISVLDSRKTAVKKFDIAVPMRELDADVFDPFFSIVCCSGVEDLSIFNTGPHSCNQTPSPVFSCNTIVKLKIRSCRLVVPSKLTGLRSVKSLVLKNVTVADDDLQRLISWCKAMEKLSIIDCFMVKNIVICAPNLSELVISLGWPVGVVLKSVPRLVSMEISFDSISNTSMKCCYGCLEDKEKGSDIDEETDDEETDDEETDDEEIDGGFSVSNSEKTFEGTNEATNLMDILNGLRRLKDLHLTFSDDYRMIFSKDGMALPNCYLVELKKLCLCFPFDYNDFNISISCLLNSSPHLMEIIICVDKYSDYSPIVLELNFWEKKLSAECVKHHLTTATFYLPEDCFGFPKFLLRNAGSLKNMNIFYYGKLKPIPNTTEQIKKELFAIQMASPDVEIMVKPIISSYKHIASF</sequence>
<feature type="compositionally biased region" description="Acidic residues" evidence="1">
    <location>
        <begin position="294"/>
        <end position="314"/>
    </location>
</feature>
<keyword evidence="5" id="KW-1185">Reference proteome</keyword>
<name>A0A833VH14_9POAL</name>
<dbReference type="InterPro" id="IPR001810">
    <property type="entry name" value="F-box_dom"/>
</dbReference>
<evidence type="ECO:0000259" key="3">
    <source>
        <dbReference type="Pfam" id="PF24758"/>
    </source>
</evidence>
<dbReference type="InterPro" id="IPR050232">
    <property type="entry name" value="FBL13/AtMIF1-like"/>
</dbReference>
<dbReference type="SUPFAM" id="SSF52047">
    <property type="entry name" value="RNI-like"/>
    <property type="match status" value="1"/>
</dbReference>
<dbReference type="PANTHER" id="PTHR31900">
    <property type="entry name" value="F-BOX/RNI SUPERFAMILY PROTEIN-RELATED"/>
    <property type="match status" value="1"/>
</dbReference>
<dbReference type="Gene3D" id="3.80.10.10">
    <property type="entry name" value="Ribonuclease Inhibitor"/>
    <property type="match status" value="1"/>
</dbReference>
<proteinExistence type="predicted"/>
<feature type="domain" description="F-box" evidence="2">
    <location>
        <begin position="28"/>
        <end position="59"/>
    </location>
</feature>
<evidence type="ECO:0000313" key="5">
    <source>
        <dbReference type="Proteomes" id="UP000623129"/>
    </source>
</evidence>
<organism evidence="4 5">
    <name type="scientific">Carex littledalei</name>
    <dbReference type="NCBI Taxonomy" id="544730"/>
    <lineage>
        <taxon>Eukaryota</taxon>
        <taxon>Viridiplantae</taxon>
        <taxon>Streptophyta</taxon>
        <taxon>Embryophyta</taxon>
        <taxon>Tracheophyta</taxon>
        <taxon>Spermatophyta</taxon>
        <taxon>Magnoliopsida</taxon>
        <taxon>Liliopsida</taxon>
        <taxon>Poales</taxon>
        <taxon>Cyperaceae</taxon>
        <taxon>Cyperoideae</taxon>
        <taxon>Cariceae</taxon>
        <taxon>Carex</taxon>
        <taxon>Carex subgen. Euthyceras</taxon>
    </lineage>
</organism>
<protein>
    <submittedName>
        <fullName evidence="4">F-box/LRR-repeat protein</fullName>
    </submittedName>
</protein>
<dbReference type="Proteomes" id="UP000623129">
    <property type="component" value="Unassembled WGS sequence"/>
</dbReference>
<dbReference type="PANTHER" id="PTHR31900:SF27">
    <property type="entry name" value="FBD DOMAIN-CONTAINING PROTEIN"/>
    <property type="match status" value="1"/>
</dbReference>
<dbReference type="EMBL" id="SWLB01000003">
    <property type="protein sequence ID" value="KAF3339912.1"/>
    <property type="molecule type" value="Genomic_DNA"/>
</dbReference>
<dbReference type="OrthoDB" id="773549at2759"/>
<gene>
    <name evidence="4" type="ORF">FCM35_KLT15683</name>
</gene>
<feature type="region of interest" description="Disordered" evidence="1">
    <location>
        <begin position="291"/>
        <end position="316"/>
    </location>
</feature>
<reference evidence="4" key="1">
    <citation type="submission" date="2020-01" db="EMBL/GenBank/DDBJ databases">
        <title>Genome sequence of Kobresia littledalei, the first chromosome-level genome in the family Cyperaceae.</title>
        <authorList>
            <person name="Qu G."/>
        </authorList>
    </citation>
    <scope>NUCLEOTIDE SEQUENCE</scope>
    <source>
        <strain evidence="4">C.B.Clarke</strain>
        <tissue evidence="4">Leaf</tissue>
    </source>
</reference>